<evidence type="ECO:0000313" key="1">
    <source>
        <dbReference type="EMBL" id="KXN66675.1"/>
    </source>
</evidence>
<sequence length="306" mass="35900">MNKKSEVNWLYIISIKEFQSYLELDLLKEISMVSKLMRGKLKPLLFKSLVLNLFSIKFDSNAISIAYDNQKLLSECDYTTLREEYNGDIEDSLNDFYIAINDIRKYTKCFHLDNNLNFWYYLYPLINIFDNLTDLQIRRCSIPYKAFINIGKTLPSLKMISFDCVYLTKSPTDIISSIDMFFPPNLTCLKIRELKVVTSFQLSYPYDYLFNRNFSSDYEDFTLPKISILSLKRLDYLCWSEQNHIVEDFILANPNLDSLLIRCYKLNISSSINSLKSLDIDDNISFNSIDQDFKLNSINTLAIFSL</sequence>
<organism evidence="1 2">
    <name type="scientific">Conidiobolus coronatus (strain ATCC 28846 / CBS 209.66 / NRRL 28638)</name>
    <name type="common">Delacroixia coronata</name>
    <dbReference type="NCBI Taxonomy" id="796925"/>
    <lineage>
        <taxon>Eukaryota</taxon>
        <taxon>Fungi</taxon>
        <taxon>Fungi incertae sedis</taxon>
        <taxon>Zoopagomycota</taxon>
        <taxon>Entomophthoromycotina</taxon>
        <taxon>Entomophthoromycetes</taxon>
        <taxon>Entomophthorales</taxon>
        <taxon>Ancylistaceae</taxon>
        <taxon>Conidiobolus</taxon>
    </lineage>
</organism>
<dbReference type="Proteomes" id="UP000070444">
    <property type="component" value="Unassembled WGS sequence"/>
</dbReference>
<gene>
    <name evidence="1" type="ORF">CONCODRAFT_168190</name>
</gene>
<keyword evidence="2" id="KW-1185">Reference proteome</keyword>
<name>A0A137NV33_CONC2</name>
<protein>
    <recommendedName>
        <fullName evidence="3">F-box domain-containing protein</fullName>
    </recommendedName>
</protein>
<accession>A0A137NV33</accession>
<evidence type="ECO:0008006" key="3">
    <source>
        <dbReference type="Google" id="ProtNLM"/>
    </source>
</evidence>
<dbReference type="EMBL" id="KQ964698">
    <property type="protein sequence ID" value="KXN66675.1"/>
    <property type="molecule type" value="Genomic_DNA"/>
</dbReference>
<dbReference type="AlphaFoldDB" id="A0A137NV33"/>
<proteinExistence type="predicted"/>
<evidence type="ECO:0000313" key="2">
    <source>
        <dbReference type="Proteomes" id="UP000070444"/>
    </source>
</evidence>
<reference evidence="1 2" key="1">
    <citation type="journal article" date="2015" name="Genome Biol. Evol.">
        <title>Phylogenomic analyses indicate that early fungi evolved digesting cell walls of algal ancestors of land plants.</title>
        <authorList>
            <person name="Chang Y."/>
            <person name="Wang S."/>
            <person name="Sekimoto S."/>
            <person name="Aerts A.L."/>
            <person name="Choi C."/>
            <person name="Clum A."/>
            <person name="LaButti K.M."/>
            <person name="Lindquist E.A."/>
            <person name="Yee Ngan C."/>
            <person name="Ohm R.A."/>
            <person name="Salamov A.A."/>
            <person name="Grigoriev I.V."/>
            <person name="Spatafora J.W."/>
            <person name="Berbee M.L."/>
        </authorList>
    </citation>
    <scope>NUCLEOTIDE SEQUENCE [LARGE SCALE GENOMIC DNA]</scope>
    <source>
        <strain evidence="1 2">NRRL 28638</strain>
    </source>
</reference>